<proteinExistence type="predicted"/>
<evidence type="ECO:0000313" key="2">
    <source>
        <dbReference type="Proteomes" id="UP000298493"/>
    </source>
</evidence>
<organism evidence="1 2">
    <name type="scientific">Venturia nashicola</name>
    <dbReference type="NCBI Taxonomy" id="86259"/>
    <lineage>
        <taxon>Eukaryota</taxon>
        <taxon>Fungi</taxon>
        <taxon>Dikarya</taxon>
        <taxon>Ascomycota</taxon>
        <taxon>Pezizomycotina</taxon>
        <taxon>Dothideomycetes</taxon>
        <taxon>Pleosporomycetidae</taxon>
        <taxon>Venturiales</taxon>
        <taxon>Venturiaceae</taxon>
        <taxon>Venturia</taxon>
    </lineage>
</organism>
<dbReference type="EMBL" id="SNSC02000004">
    <property type="protein sequence ID" value="TID25317.1"/>
    <property type="molecule type" value="Genomic_DNA"/>
</dbReference>
<sequence>MREKLQAPVTISIPVTVSHSADRYLSINMGAINFSTLCFWQSRKGAASQIELREKCLVVKDLARSETLEASQAGSPCGFAHLRRASIGP</sequence>
<evidence type="ECO:0000313" key="1">
    <source>
        <dbReference type="EMBL" id="TID25317.1"/>
    </source>
</evidence>
<dbReference type="Proteomes" id="UP000298493">
    <property type="component" value="Unassembled WGS sequence"/>
</dbReference>
<reference evidence="1 2" key="1">
    <citation type="submission" date="2019-04" db="EMBL/GenBank/DDBJ databases">
        <title>High contiguity whole genome sequence and gene annotation resource for two Venturia nashicola isolates.</title>
        <authorList>
            <person name="Prokchorchik M."/>
            <person name="Won K."/>
            <person name="Lee Y."/>
            <person name="Choi E.D."/>
            <person name="Segonzac C."/>
            <person name="Sohn K.H."/>
        </authorList>
    </citation>
    <scope>NUCLEOTIDE SEQUENCE [LARGE SCALE GENOMIC DNA]</scope>
    <source>
        <strain evidence="1 2">PRI2</strain>
    </source>
</reference>
<accession>A0A4Z1P865</accession>
<comment type="caution">
    <text evidence="1">The sequence shown here is derived from an EMBL/GenBank/DDBJ whole genome shotgun (WGS) entry which is preliminary data.</text>
</comment>
<dbReference type="AlphaFoldDB" id="A0A4Z1P865"/>
<gene>
    <name evidence="1" type="ORF">E6O75_ATG04522</name>
</gene>
<protein>
    <submittedName>
        <fullName evidence="1">Uncharacterized protein</fullName>
    </submittedName>
</protein>
<keyword evidence="2" id="KW-1185">Reference proteome</keyword>
<name>A0A4Z1P865_9PEZI</name>